<organism evidence="1 2">
    <name type="scientific">Bacillus altitudinis</name>
    <dbReference type="NCBI Taxonomy" id="293387"/>
    <lineage>
        <taxon>Bacteria</taxon>
        <taxon>Bacillati</taxon>
        <taxon>Bacillota</taxon>
        <taxon>Bacilli</taxon>
        <taxon>Bacillales</taxon>
        <taxon>Bacillaceae</taxon>
        <taxon>Bacillus</taxon>
    </lineage>
</organism>
<evidence type="ECO:0000313" key="2">
    <source>
        <dbReference type="Proteomes" id="UP000433089"/>
    </source>
</evidence>
<proteinExistence type="predicted"/>
<dbReference type="AlphaFoldDB" id="A0A653MAM7"/>
<name>A0A653MAM7_BACAB</name>
<evidence type="ECO:0000313" key="1">
    <source>
        <dbReference type="EMBL" id="VXB01369.1"/>
    </source>
</evidence>
<dbReference type="Proteomes" id="UP000433089">
    <property type="component" value="Unassembled WGS sequence"/>
</dbReference>
<dbReference type="EMBL" id="CABWLH010000008">
    <property type="protein sequence ID" value="VXB01369.1"/>
    <property type="molecule type" value="Genomic_DNA"/>
</dbReference>
<accession>A0A653MAM7</accession>
<gene>
    <name evidence="1" type="ORF">BACI348_30022</name>
</gene>
<protein>
    <submittedName>
        <fullName evidence="1">Uncharacterized protein</fullName>
    </submittedName>
</protein>
<sequence>MKQRLPGRGPSNWTRKFLMDFLVFFNKTINIVKRMPMSKIVLVLKYQ</sequence>
<reference evidence="1 2" key="1">
    <citation type="submission" date="2019-10" db="EMBL/GenBank/DDBJ databases">
        <authorList>
            <person name="Karimi E."/>
        </authorList>
    </citation>
    <scope>NUCLEOTIDE SEQUENCE [LARGE SCALE GENOMIC DNA]</scope>
    <source>
        <strain evidence="1">Bacillus sp. 348</strain>
    </source>
</reference>